<dbReference type="EMBL" id="KI393807">
    <property type="protein sequence ID" value="ERN07039.1"/>
    <property type="molecule type" value="Genomic_DNA"/>
</dbReference>
<evidence type="ECO:0000256" key="7">
    <source>
        <dbReference type="ARBA" id="ARBA00023288"/>
    </source>
</evidence>
<dbReference type="eggNOG" id="ENOG502RZS4">
    <property type="taxonomic scope" value="Eukaryota"/>
</dbReference>
<evidence type="ECO:0000313" key="14">
    <source>
        <dbReference type="EMBL" id="ERN07039.1"/>
    </source>
</evidence>
<dbReference type="Gramene" id="ERN07039">
    <property type="protein sequence ID" value="ERN07039"/>
    <property type="gene ID" value="AMTR_s00019p00028610"/>
</dbReference>
<feature type="transmembrane region" description="Helical" evidence="11">
    <location>
        <begin position="167"/>
        <end position="187"/>
    </location>
</feature>
<dbReference type="InterPro" id="IPR039391">
    <property type="entry name" value="Phytocyanin-like"/>
</dbReference>
<keyword evidence="15" id="KW-1185">Reference proteome</keyword>
<evidence type="ECO:0000256" key="6">
    <source>
        <dbReference type="ARBA" id="ARBA00023180"/>
    </source>
</evidence>
<keyword evidence="2" id="KW-0336">GPI-anchor</keyword>
<organism evidence="14 15">
    <name type="scientific">Amborella trichopoda</name>
    <dbReference type="NCBI Taxonomy" id="13333"/>
    <lineage>
        <taxon>Eukaryota</taxon>
        <taxon>Viridiplantae</taxon>
        <taxon>Streptophyta</taxon>
        <taxon>Embryophyta</taxon>
        <taxon>Tracheophyta</taxon>
        <taxon>Spermatophyta</taxon>
        <taxon>Magnoliopsida</taxon>
        <taxon>Amborellales</taxon>
        <taxon>Amborellaceae</taxon>
        <taxon>Amborella</taxon>
    </lineage>
</organism>
<dbReference type="STRING" id="13333.W1PH65"/>
<name>W1PH65_AMBTC</name>
<evidence type="ECO:0000256" key="8">
    <source>
        <dbReference type="ARBA" id="ARBA00035011"/>
    </source>
</evidence>
<dbReference type="InterPro" id="IPR008972">
    <property type="entry name" value="Cupredoxin"/>
</dbReference>
<keyword evidence="5" id="KW-1015">Disulfide bond</keyword>
<dbReference type="Proteomes" id="UP000017836">
    <property type="component" value="Unassembled WGS sequence"/>
</dbReference>
<dbReference type="AlphaFoldDB" id="W1PH65"/>
<evidence type="ECO:0000256" key="4">
    <source>
        <dbReference type="ARBA" id="ARBA00023136"/>
    </source>
</evidence>
<dbReference type="GO" id="GO:0009055">
    <property type="term" value="F:electron transfer activity"/>
    <property type="evidence" value="ECO:0007669"/>
    <property type="project" value="InterPro"/>
</dbReference>
<evidence type="ECO:0000256" key="10">
    <source>
        <dbReference type="SAM" id="MobiDB-lite"/>
    </source>
</evidence>
<dbReference type="PANTHER" id="PTHR33021:SF197">
    <property type="entry name" value="EARLY NODULIN-LIKE PROTEIN 13"/>
    <property type="match status" value="1"/>
</dbReference>
<keyword evidence="7" id="KW-0449">Lipoprotein</keyword>
<dbReference type="FunFam" id="2.60.40.420:FF:000010">
    <property type="entry name" value="Early nodulin-like protein 1"/>
    <property type="match status" value="1"/>
</dbReference>
<dbReference type="Pfam" id="PF02298">
    <property type="entry name" value="Cu_bind_like"/>
    <property type="match status" value="1"/>
</dbReference>
<evidence type="ECO:0000256" key="3">
    <source>
        <dbReference type="ARBA" id="ARBA00022729"/>
    </source>
</evidence>
<evidence type="ECO:0000256" key="5">
    <source>
        <dbReference type="ARBA" id="ARBA00023157"/>
    </source>
</evidence>
<sequence>MASRTWLSVLALFLVALRVSEGREYTVGGGKDGAWTVPSNSSSGILKQWAESSRFQIGDHLVFKYNKDNDSVLQVTENDYNTCITSSPIASYNDGNSVVKLEKSGPHYFISGEKDACEKGEKVIVVVLSPRAPIAGDGPAFSPSGDGPALSPSSPAVPPSSSAPPQALMVVFNAGFALVLAGLMMVLF</sequence>
<evidence type="ECO:0000313" key="15">
    <source>
        <dbReference type="Proteomes" id="UP000017836"/>
    </source>
</evidence>
<dbReference type="GO" id="GO:0012505">
    <property type="term" value="C:endomembrane system"/>
    <property type="evidence" value="ECO:0007669"/>
    <property type="project" value="UniProtKB-SubCell"/>
</dbReference>
<dbReference type="InterPro" id="IPR003245">
    <property type="entry name" value="Phytocyanin_dom"/>
</dbReference>
<evidence type="ECO:0000259" key="13">
    <source>
        <dbReference type="PROSITE" id="PS51485"/>
    </source>
</evidence>
<dbReference type="KEGG" id="atr:18435250"/>
<feature type="signal peptide" evidence="12">
    <location>
        <begin position="1"/>
        <end position="22"/>
    </location>
</feature>
<keyword evidence="11" id="KW-0812">Transmembrane</keyword>
<evidence type="ECO:0000256" key="12">
    <source>
        <dbReference type="SAM" id="SignalP"/>
    </source>
</evidence>
<feature type="region of interest" description="Disordered" evidence="10">
    <location>
        <begin position="137"/>
        <end position="158"/>
    </location>
</feature>
<keyword evidence="6" id="KW-0325">Glycoprotein</keyword>
<evidence type="ECO:0000256" key="11">
    <source>
        <dbReference type="SAM" id="Phobius"/>
    </source>
</evidence>
<evidence type="ECO:0000256" key="1">
    <source>
        <dbReference type="ARBA" id="ARBA00004589"/>
    </source>
</evidence>
<dbReference type="Gene3D" id="2.60.40.420">
    <property type="entry name" value="Cupredoxins - blue copper proteins"/>
    <property type="match status" value="1"/>
</dbReference>
<keyword evidence="3 12" id="KW-0732">Signal</keyword>
<dbReference type="InterPro" id="IPR041846">
    <property type="entry name" value="ENL_dom"/>
</dbReference>
<comment type="subcellular location">
    <subcellularLocation>
        <location evidence="9">Endomembrane system</location>
        <topology evidence="9">Lipid-anchor</topology>
    </subcellularLocation>
    <subcellularLocation>
        <location evidence="1">Membrane</location>
        <topology evidence="1">Lipid-anchor</topology>
        <topology evidence="1">GPI-anchor</topology>
    </subcellularLocation>
</comment>
<reference evidence="15" key="1">
    <citation type="journal article" date="2013" name="Science">
        <title>The Amborella genome and the evolution of flowering plants.</title>
        <authorList>
            <consortium name="Amborella Genome Project"/>
        </authorList>
    </citation>
    <scope>NUCLEOTIDE SEQUENCE [LARGE SCALE GENOMIC DNA]</scope>
</reference>
<dbReference type="CDD" id="cd11019">
    <property type="entry name" value="OsENODL1_like"/>
    <property type="match status" value="1"/>
</dbReference>
<dbReference type="PROSITE" id="PS51485">
    <property type="entry name" value="PHYTOCYANIN"/>
    <property type="match status" value="1"/>
</dbReference>
<keyword evidence="11" id="KW-1133">Transmembrane helix</keyword>
<dbReference type="HOGENOM" id="CLU_058719_1_2_1"/>
<dbReference type="SUPFAM" id="SSF49503">
    <property type="entry name" value="Cupredoxins"/>
    <property type="match status" value="1"/>
</dbReference>
<dbReference type="OrthoDB" id="1937044at2759"/>
<keyword evidence="4 11" id="KW-0472">Membrane</keyword>
<evidence type="ECO:0000256" key="2">
    <source>
        <dbReference type="ARBA" id="ARBA00022622"/>
    </source>
</evidence>
<dbReference type="GO" id="GO:0005886">
    <property type="term" value="C:plasma membrane"/>
    <property type="evidence" value="ECO:0000318"/>
    <property type="project" value="GO_Central"/>
</dbReference>
<dbReference type="OMA" id="YNTCITS"/>
<proteinExistence type="inferred from homology"/>
<dbReference type="GO" id="GO:0098552">
    <property type="term" value="C:side of membrane"/>
    <property type="evidence" value="ECO:0007669"/>
    <property type="project" value="UniProtKB-KW"/>
</dbReference>
<evidence type="ECO:0000256" key="9">
    <source>
        <dbReference type="ARBA" id="ARBA00037868"/>
    </source>
</evidence>
<feature type="domain" description="Phytocyanin" evidence="13">
    <location>
        <begin position="23"/>
        <end position="129"/>
    </location>
</feature>
<accession>W1PH65</accession>
<gene>
    <name evidence="14" type="ORF">AMTR_s00019p00028610</name>
</gene>
<protein>
    <recommendedName>
        <fullName evidence="13">Phytocyanin domain-containing protein</fullName>
    </recommendedName>
</protein>
<dbReference type="PANTHER" id="PTHR33021">
    <property type="entry name" value="BLUE COPPER PROTEIN"/>
    <property type="match status" value="1"/>
</dbReference>
<comment type="similarity">
    <text evidence="8">Belongs to the early nodulin-like (ENODL) family.</text>
</comment>
<feature type="chain" id="PRO_5004807468" description="Phytocyanin domain-containing protein" evidence="12">
    <location>
        <begin position="23"/>
        <end position="188"/>
    </location>
</feature>